<evidence type="ECO:0000313" key="3">
    <source>
        <dbReference type="Proteomes" id="UP001432322"/>
    </source>
</evidence>
<feature type="region of interest" description="Disordered" evidence="1">
    <location>
        <begin position="32"/>
        <end position="80"/>
    </location>
</feature>
<keyword evidence="3" id="KW-1185">Reference proteome</keyword>
<evidence type="ECO:0000313" key="2">
    <source>
        <dbReference type="EMBL" id="GMT28798.1"/>
    </source>
</evidence>
<dbReference type="EMBL" id="BTSY01000005">
    <property type="protein sequence ID" value="GMT28798.1"/>
    <property type="molecule type" value="Genomic_DNA"/>
</dbReference>
<sequence length="223" mass="24492">MLSTWGIVPSGPMNWNAVYDEQTPSRSAVRQFGSTHSVANGQSSSSRALPSTSGNKFARPEKIGKRKSGGEKVGGGDDSFIESMKKTKKKKRKMSVTHFSMVRLHFLLLAGLSAAQWNPNYNVYMAYNAVGYNNGAIPQTDYSGYKGNPDPVPQQYYKPDPPRPEFESNNGYDVIFTVTPSIPVAITNPHPSRISRASTTPSPIVPWWENEETTEATTTGKSL</sequence>
<gene>
    <name evidence="2" type="ORF">PFISCL1PPCAC_20095</name>
</gene>
<dbReference type="Proteomes" id="UP001432322">
    <property type="component" value="Unassembled WGS sequence"/>
</dbReference>
<accession>A0AAV5WEL4</accession>
<protein>
    <submittedName>
        <fullName evidence="2">Uncharacterized protein</fullName>
    </submittedName>
</protein>
<name>A0AAV5WEL4_9BILA</name>
<organism evidence="2 3">
    <name type="scientific">Pristionchus fissidentatus</name>
    <dbReference type="NCBI Taxonomy" id="1538716"/>
    <lineage>
        <taxon>Eukaryota</taxon>
        <taxon>Metazoa</taxon>
        <taxon>Ecdysozoa</taxon>
        <taxon>Nematoda</taxon>
        <taxon>Chromadorea</taxon>
        <taxon>Rhabditida</taxon>
        <taxon>Rhabditina</taxon>
        <taxon>Diplogasteromorpha</taxon>
        <taxon>Diplogasteroidea</taxon>
        <taxon>Neodiplogasteridae</taxon>
        <taxon>Pristionchus</taxon>
    </lineage>
</organism>
<evidence type="ECO:0000256" key="1">
    <source>
        <dbReference type="SAM" id="MobiDB-lite"/>
    </source>
</evidence>
<proteinExistence type="predicted"/>
<dbReference type="AlphaFoldDB" id="A0AAV5WEL4"/>
<feature type="compositionally biased region" description="Polar residues" evidence="1">
    <location>
        <begin position="32"/>
        <end position="55"/>
    </location>
</feature>
<reference evidence="2" key="1">
    <citation type="submission" date="2023-10" db="EMBL/GenBank/DDBJ databases">
        <title>Genome assembly of Pristionchus species.</title>
        <authorList>
            <person name="Yoshida K."/>
            <person name="Sommer R.J."/>
        </authorList>
    </citation>
    <scope>NUCLEOTIDE SEQUENCE</scope>
    <source>
        <strain evidence="2">RS5133</strain>
    </source>
</reference>
<comment type="caution">
    <text evidence="2">The sequence shown here is derived from an EMBL/GenBank/DDBJ whole genome shotgun (WGS) entry which is preliminary data.</text>
</comment>